<gene>
    <name evidence="9" type="ORF">CAP_7609</name>
</gene>
<dbReference type="Pfam" id="PF00691">
    <property type="entry name" value="OmpA"/>
    <property type="match status" value="1"/>
</dbReference>
<evidence type="ECO:0000256" key="3">
    <source>
        <dbReference type="ARBA" id="ARBA00023136"/>
    </source>
</evidence>
<dbReference type="InterPro" id="IPR003367">
    <property type="entry name" value="Thrombospondin_3-like_rpt"/>
</dbReference>
<evidence type="ECO:0000256" key="5">
    <source>
        <dbReference type="PROSITE-ProRule" id="PRU00473"/>
    </source>
</evidence>
<evidence type="ECO:0000313" key="9">
    <source>
        <dbReference type="EMBL" id="EYF01991.1"/>
    </source>
</evidence>
<dbReference type="GO" id="GO:0009279">
    <property type="term" value="C:cell outer membrane"/>
    <property type="evidence" value="ECO:0007669"/>
    <property type="project" value="UniProtKB-SubCell"/>
</dbReference>
<dbReference type="SUPFAM" id="SSF103647">
    <property type="entry name" value="TSP type-3 repeat"/>
    <property type="match status" value="1"/>
</dbReference>
<dbReference type="AlphaFoldDB" id="A0A017T0C0"/>
<dbReference type="OrthoDB" id="9805566at2"/>
<dbReference type="eggNOG" id="COG2885">
    <property type="taxonomic scope" value="Bacteria"/>
</dbReference>
<dbReference type="InterPro" id="IPR006665">
    <property type="entry name" value="OmpA-like"/>
</dbReference>
<protein>
    <submittedName>
        <fullName evidence="9">Outer membrane protein OmpA</fullName>
    </submittedName>
</protein>
<organism evidence="9 10">
    <name type="scientific">Chondromyces apiculatus DSM 436</name>
    <dbReference type="NCBI Taxonomy" id="1192034"/>
    <lineage>
        <taxon>Bacteria</taxon>
        <taxon>Pseudomonadati</taxon>
        <taxon>Myxococcota</taxon>
        <taxon>Polyangia</taxon>
        <taxon>Polyangiales</taxon>
        <taxon>Polyangiaceae</taxon>
        <taxon>Chondromyces</taxon>
    </lineage>
</organism>
<dbReference type="PANTHER" id="PTHR30329">
    <property type="entry name" value="STATOR ELEMENT OF FLAGELLAR MOTOR COMPLEX"/>
    <property type="match status" value="1"/>
</dbReference>
<dbReference type="GO" id="GO:0007155">
    <property type="term" value="P:cell adhesion"/>
    <property type="evidence" value="ECO:0007669"/>
    <property type="project" value="InterPro"/>
</dbReference>
<dbReference type="Gene3D" id="4.10.1080.10">
    <property type="entry name" value="TSP type-3 repeat"/>
    <property type="match status" value="1"/>
</dbReference>
<dbReference type="PROSITE" id="PS51123">
    <property type="entry name" value="OMPA_2"/>
    <property type="match status" value="1"/>
</dbReference>
<comment type="subcellular location">
    <subcellularLocation>
        <location evidence="1">Cell outer membrane</location>
    </subcellularLocation>
</comment>
<comment type="caution">
    <text evidence="9">The sequence shown here is derived from an EMBL/GenBank/DDBJ whole genome shotgun (WGS) entry which is preliminary data.</text>
</comment>
<dbReference type="Pfam" id="PF02412">
    <property type="entry name" value="TSP_3"/>
    <property type="match status" value="2"/>
</dbReference>
<dbReference type="Proteomes" id="UP000019678">
    <property type="component" value="Unassembled WGS sequence"/>
</dbReference>
<keyword evidence="2 7" id="KW-0732">Signal</keyword>
<dbReference type="InterPro" id="IPR050330">
    <property type="entry name" value="Bact_OuterMem_StrucFunc"/>
</dbReference>
<keyword evidence="4" id="KW-0998">Cell outer membrane</keyword>
<dbReference type="InterPro" id="IPR036737">
    <property type="entry name" value="OmpA-like_sf"/>
</dbReference>
<evidence type="ECO:0000256" key="7">
    <source>
        <dbReference type="SAM" id="SignalP"/>
    </source>
</evidence>
<proteinExistence type="predicted"/>
<evidence type="ECO:0000256" key="1">
    <source>
        <dbReference type="ARBA" id="ARBA00004442"/>
    </source>
</evidence>
<dbReference type="InterPro" id="IPR028974">
    <property type="entry name" value="TSP_type-3_rpt"/>
</dbReference>
<keyword evidence="3 5" id="KW-0472">Membrane</keyword>
<accession>A0A017T0C0</accession>
<reference evidence="9 10" key="1">
    <citation type="submission" date="2013-05" db="EMBL/GenBank/DDBJ databases">
        <title>Genome assembly of Chondromyces apiculatus DSM 436.</title>
        <authorList>
            <person name="Sharma G."/>
            <person name="Khatri I."/>
            <person name="Kaur C."/>
            <person name="Mayilraj S."/>
            <person name="Subramanian S."/>
        </authorList>
    </citation>
    <scope>NUCLEOTIDE SEQUENCE [LARGE SCALE GENOMIC DNA]</scope>
    <source>
        <strain evidence="9 10">DSM 436</strain>
    </source>
</reference>
<keyword evidence="10" id="KW-1185">Reference proteome</keyword>
<feature type="compositionally biased region" description="Basic and acidic residues" evidence="6">
    <location>
        <begin position="330"/>
        <end position="339"/>
    </location>
</feature>
<dbReference type="RefSeq" id="WP_052376485.1">
    <property type="nucleotide sequence ID" value="NZ_ASRX01000068.1"/>
</dbReference>
<dbReference type="Gene3D" id="3.30.1330.60">
    <property type="entry name" value="OmpA-like domain"/>
    <property type="match status" value="1"/>
</dbReference>
<dbReference type="SUPFAM" id="SSF103088">
    <property type="entry name" value="OmpA-like"/>
    <property type="match status" value="1"/>
</dbReference>
<evidence type="ECO:0000256" key="4">
    <source>
        <dbReference type="ARBA" id="ARBA00023237"/>
    </source>
</evidence>
<dbReference type="EMBL" id="ASRX01000068">
    <property type="protein sequence ID" value="EYF01991.1"/>
    <property type="molecule type" value="Genomic_DNA"/>
</dbReference>
<feature type="region of interest" description="Disordered" evidence="6">
    <location>
        <begin position="250"/>
        <end position="391"/>
    </location>
</feature>
<dbReference type="InterPro" id="IPR006664">
    <property type="entry name" value="OMP_bac"/>
</dbReference>
<evidence type="ECO:0000313" key="10">
    <source>
        <dbReference type="Proteomes" id="UP000019678"/>
    </source>
</evidence>
<dbReference type="STRING" id="1192034.CAP_7609"/>
<evidence type="ECO:0000256" key="2">
    <source>
        <dbReference type="ARBA" id="ARBA00022729"/>
    </source>
</evidence>
<sequence>MLKARPLLAGATWLSVGATLLVSTTAAAQGAAPAQPAAEPAAQATTPEPLLPFRGELDLYGGGSIRLGSDFGGSFAERGGALFGVAAMIGPQYGRFVGGLGYERSFLHLQRYDEGSSGTFSEVTRGLDALWFQARIYPVEGEMGSLFLQLGVGPTWQRLTASTAGVASGPDGLLQPSVDTCSAHGSAGLGLKAGLGGMLWATRYIGFHALVGVDHQRHESERLDRCAPGLGAATFFVARVGLTFSEGRIRPEAAPAAPPPPVDKDADGILDASDACPEQPGVASVIPSRHGCPPPGDRDGDQITDDLDACPEVAGVPSQDPRKHGCPPPPDRDSDKVVDAVDACPDTPGVATSDPATNGCPPDTDGDGIRDDKDACREEKGLPNEDPAKNGCPLVQFTDKEIVISQQVQFEVDRALIRPESNGLLDEVASVIKKHPEILKLEVQGHTDNTGQAIRNKLLSQARADAVRKALIQRGLDAGTLVARGYGDTKPIADNGTDAGKAQNRRVQFTILEKKKP</sequence>
<dbReference type="PANTHER" id="PTHR30329:SF21">
    <property type="entry name" value="LIPOPROTEIN YIAD-RELATED"/>
    <property type="match status" value="1"/>
</dbReference>
<dbReference type="GO" id="GO:0005509">
    <property type="term" value="F:calcium ion binding"/>
    <property type="evidence" value="ECO:0007669"/>
    <property type="project" value="InterPro"/>
</dbReference>
<evidence type="ECO:0000259" key="8">
    <source>
        <dbReference type="PROSITE" id="PS51123"/>
    </source>
</evidence>
<evidence type="ECO:0000256" key="6">
    <source>
        <dbReference type="SAM" id="MobiDB-lite"/>
    </source>
</evidence>
<feature type="signal peptide" evidence="7">
    <location>
        <begin position="1"/>
        <end position="28"/>
    </location>
</feature>
<dbReference type="PRINTS" id="PR01021">
    <property type="entry name" value="OMPADOMAIN"/>
</dbReference>
<name>A0A017T0C0_9BACT</name>
<feature type="chain" id="PRO_5001499816" evidence="7">
    <location>
        <begin position="29"/>
        <end position="517"/>
    </location>
</feature>
<feature type="domain" description="OmpA-like" evidence="8">
    <location>
        <begin position="397"/>
        <end position="515"/>
    </location>
</feature>
<dbReference type="CDD" id="cd07185">
    <property type="entry name" value="OmpA_C-like"/>
    <property type="match status" value="1"/>
</dbReference>
<feature type="compositionally biased region" description="Basic and acidic residues" evidence="6">
    <location>
        <begin position="367"/>
        <end position="388"/>
    </location>
</feature>